<comment type="caution">
    <text evidence="4">The sequence shown here is derived from an EMBL/GenBank/DDBJ whole genome shotgun (WGS) entry which is preliminary data.</text>
</comment>
<dbReference type="SUPFAM" id="SSF51197">
    <property type="entry name" value="Clavaminate synthase-like"/>
    <property type="match status" value="1"/>
</dbReference>
<dbReference type="GO" id="GO:0016020">
    <property type="term" value="C:membrane"/>
    <property type="evidence" value="ECO:0007669"/>
    <property type="project" value="InterPro"/>
</dbReference>
<evidence type="ECO:0000313" key="4">
    <source>
        <dbReference type="EMBL" id="KAL1523537.1"/>
    </source>
</evidence>
<dbReference type="Pfam" id="PF00530">
    <property type="entry name" value="SRCR"/>
    <property type="match status" value="1"/>
</dbReference>
<keyword evidence="5" id="KW-1185">Reference proteome</keyword>
<dbReference type="PANTHER" id="PTHR48071">
    <property type="entry name" value="SRCR DOMAIN-CONTAINING PROTEIN"/>
    <property type="match status" value="1"/>
</dbReference>
<dbReference type="SUPFAM" id="SSF56487">
    <property type="entry name" value="SRCR-like"/>
    <property type="match status" value="1"/>
</dbReference>
<dbReference type="PANTHER" id="PTHR48071:SF18">
    <property type="entry name" value="DELETED IN MALIGNANT BRAIN TUMORS 1 PROTEIN-RELATED"/>
    <property type="match status" value="1"/>
</dbReference>
<reference evidence="4 5" key="1">
    <citation type="journal article" date="2024" name="Science">
        <title>Giant polyketide synthase enzymes in the biosynthesis of giant marine polyether toxins.</title>
        <authorList>
            <person name="Fallon T.R."/>
            <person name="Shende V.V."/>
            <person name="Wierzbicki I.H."/>
            <person name="Pendleton A.L."/>
            <person name="Watervoot N.F."/>
            <person name="Auber R.P."/>
            <person name="Gonzalez D.J."/>
            <person name="Wisecaver J.H."/>
            <person name="Moore B.S."/>
        </authorList>
    </citation>
    <scope>NUCLEOTIDE SEQUENCE [LARGE SCALE GENOMIC DNA]</scope>
    <source>
        <strain evidence="4 5">12B1</strain>
    </source>
</reference>
<keyword evidence="2" id="KW-0732">Signal</keyword>
<protein>
    <recommendedName>
        <fullName evidence="3">SRCR domain-containing protein</fullName>
    </recommendedName>
</protein>
<sequence>MRAFSLPLLPLLSLLSPARTAADEPPPLAPTITAVQMAGCNTDCGRVEVRTSSGGAWQSVCSPHWTLAEATVVCRSLGFSKAVGAIPAFGGGPAAALSSVVCSGDEARLSDCRVEAAPSSLACEAVGVSCQANTAETEQAYAEAAAGGEATASAWARRRERRAVLPPPGDGADCLIAPRVALPFHAAAEAYVFPEQLADAFAEMDRGLRRRLCAEGWGAEVQRVVANLTARGMKANALGVDLSAVLPRATQEERAVVHELYLSYNPQSALHFEFDQPLREQTLAAPRGWVRRSLAALGARLARRRTHAAANASGSDDEADVTPPERFLEGDSAATALYSTLQRDGIALVSDFGLAASDLDEISRRFAELHASGGAEVSSVSGGDVVTARAELPMLEALLSNRSVGRALQAYLGGGVTLDGYKVTRLGTSRQQDVSAYVAARWHHDRAGRRVKIFLFLHDVDCTEGHPTRVAAGTHNLLYYRTEEFPHTRFTDSFIEAEYNVTLGCGKRGGGFIFDTHTVHKGTPEGTLPRTTVIIEAHNSLKCPAVRAMGLPIPCPSGDQYRLNRLLAPTDAQSCRA</sequence>
<dbReference type="Gene3D" id="3.10.250.10">
    <property type="entry name" value="SRCR-like domain"/>
    <property type="match status" value="1"/>
</dbReference>
<accession>A0AB34JRQ2</accession>
<evidence type="ECO:0000313" key="5">
    <source>
        <dbReference type="Proteomes" id="UP001515480"/>
    </source>
</evidence>
<dbReference type="InterPro" id="IPR036772">
    <property type="entry name" value="SRCR-like_dom_sf"/>
</dbReference>
<dbReference type="PROSITE" id="PS50287">
    <property type="entry name" value="SRCR_2"/>
    <property type="match status" value="1"/>
</dbReference>
<dbReference type="AlphaFoldDB" id="A0AB34JRQ2"/>
<evidence type="ECO:0000256" key="2">
    <source>
        <dbReference type="SAM" id="SignalP"/>
    </source>
</evidence>
<dbReference type="SMART" id="SM00202">
    <property type="entry name" value="SR"/>
    <property type="match status" value="1"/>
</dbReference>
<dbReference type="InterPro" id="IPR001190">
    <property type="entry name" value="SRCR"/>
</dbReference>
<feature type="domain" description="SRCR" evidence="3">
    <location>
        <begin position="32"/>
        <end position="131"/>
    </location>
</feature>
<feature type="chain" id="PRO_5044189126" description="SRCR domain-containing protein" evidence="2">
    <location>
        <begin position="23"/>
        <end position="577"/>
    </location>
</feature>
<organism evidence="4 5">
    <name type="scientific">Prymnesium parvum</name>
    <name type="common">Toxic golden alga</name>
    <dbReference type="NCBI Taxonomy" id="97485"/>
    <lineage>
        <taxon>Eukaryota</taxon>
        <taxon>Haptista</taxon>
        <taxon>Haptophyta</taxon>
        <taxon>Prymnesiophyceae</taxon>
        <taxon>Prymnesiales</taxon>
        <taxon>Prymnesiaceae</taxon>
        <taxon>Prymnesium</taxon>
    </lineage>
</organism>
<feature type="signal peptide" evidence="2">
    <location>
        <begin position="1"/>
        <end position="22"/>
    </location>
</feature>
<dbReference type="Proteomes" id="UP001515480">
    <property type="component" value="Unassembled WGS sequence"/>
</dbReference>
<gene>
    <name evidence="4" type="ORF">AB1Y20_018474</name>
</gene>
<keyword evidence="1" id="KW-1015">Disulfide bond</keyword>
<evidence type="ECO:0000256" key="1">
    <source>
        <dbReference type="ARBA" id="ARBA00023157"/>
    </source>
</evidence>
<evidence type="ECO:0000259" key="3">
    <source>
        <dbReference type="PROSITE" id="PS50287"/>
    </source>
</evidence>
<dbReference type="EMBL" id="JBGBPQ010000005">
    <property type="protein sequence ID" value="KAL1523537.1"/>
    <property type="molecule type" value="Genomic_DNA"/>
</dbReference>
<dbReference type="Gene3D" id="2.60.120.620">
    <property type="entry name" value="q2cbj1_9rhob like domain"/>
    <property type="match status" value="1"/>
</dbReference>
<dbReference type="PRINTS" id="PR00258">
    <property type="entry name" value="SPERACTRCPTR"/>
</dbReference>
<proteinExistence type="predicted"/>
<name>A0AB34JRQ2_PRYPA</name>